<reference evidence="2" key="1">
    <citation type="submission" date="2016-10" db="EMBL/GenBank/DDBJ databases">
        <authorList>
            <person name="Varghese N."/>
            <person name="Submissions S."/>
        </authorList>
    </citation>
    <scope>NUCLEOTIDE SEQUENCE [LARGE SCALE GENOMIC DNA]</scope>
    <source>
        <strain evidence="2">DSM 45421</strain>
    </source>
</reference>
<gene>
    <name evidence="1" type="ORF">SAMN05660690_4102</name>
</gene>
<name>A0A1G6U7V7_9ACTN</name>
<dbReference type="AlphaFoldDB" id="A0A1G6U7V7"/>
<dbReference type="STRING" id="1190417.SAMN05660690_4102"/>
<dbReference type="EMBL" id="FMZF01000007">
    <property type="protein sequence ID" value="SDD37383.1"/>
    <property type="molecule type" value="Genomic_DNA"/>
</dbReference>
<evidence type="ECO:0000313" key="2">
    <source>
        <dbReference type="Proteomes" id="UP000199416"/>
    </source>
</evidence>
<protein>
    <submittedName>
        <fullName evidence="1">Uncharacterized protein</fullName>
    </submittedName>
</protein>
<dbReference type="Proteomes" id="UP000199416">
    <property type="component" value="Unassembled WGS sequence"/>
</dbReference>
<keyword evidence="2" id="KW-1185">Reference proteome</keyword>
<accession>A0A1G6U7V7</accession>
<organism evidence="1 2">
    <name type="scientific">Geodermatophilus telluris</name>
    <dbReference type="NCBI Taxonomy" id="1190417"/>
    <lineage>
        <taxon>Bacteria</taxon>
        <taxon>Bacillati</taxon>
        <taxon>Actinomycetota</taxon>
        <taxon>Actinomycetes</taxon>
        <taxon>Geodermatophilales</taxon>
        <taxon>Geodermatophilaceae</taxon>
        <taxon>Geodermatophilus</taxon>
    </lineage>
</organism>
<evidence type="ECO:0000313" key="1">
    <source>
        <dbReference type="EMBL" id="SDD37383.1"/>
    </source>
</evidence>
<proteinExistence type="predicted"/>
<sequence>MLWNKVPVPVGVAEWAVVRISDPEAREELANLKKTLTYQSAGTRIGTALARLGPDITEDTTEGHRDRLIAGLETVTYADLDPRAPRHVVAYAGVVAGVLVTLIPASAVENDLPAFDGDRTGAPRNGATAFLLEGINTLPALRVIATPKVNRLVRNLGLGMQVLDAMRHRDVELLAEGISRDLTDPSSWLLTTIDATTKGDGNAVQFKQDVLAGRINRLDAGDVGHSKRDFNYHACPPGYGPVWRDTPDGGRLPDKGSITVVEHLIPMVALLWRQFAAGLTYRQIGETPGLAGWPLRDGSGRTLGDLPAQRRINIVRQMLTPAYARLHRTGLLDVERSTSAPIKDAAGRKLTRRPDGRRATTITMRLPVPYVDGSPWGIPTDVWQGVDKQHARRNAEIPADRGGQWSTQLMHLSPMWHKGGRWWRFVHEHTTLQLRYMPGPADQPPVWDNQRSKLAASTNMRHAFNLLGHAFLEALAGSAARSRPLTAVAGTEPAQVRELRAALSRARARQSAAGEKAARAKDLAQLAMDGNAPAAAAEHLRDQQLSLEHAAEAQTQIAQFEADLAVAAAAPPQDEADLRTPIGVATALMHWNGEPDAELRRAVAGLRLVEGLSGRYDTTTGCILARTVARIALTDGTEADLPVKFEWPNTSNVRPAGVEAAGMVAAWARGATVEKLAAKHARTAAWVRATMVAWFAERGIDTMSTALLDNPVLVTRQTVVAAVAPRVVPMPRGLTAATIAVLTAPYLHDAAGAWKAWTGCVHAPDRRLVAVLRVAGGAADVAPLQVAADADPARLAKPFGRRPAICMAPATARRALRRCPHEGCAGLLTHVLYVPETAAYGVICPTCLRLPDPALADAPLPGDYLVKWEREATADGLRTRRATAAELRLADVGIARLAGDLLRGPAAAQLLQVTVGTVGDLHRRGELPSVTVAGATMYERATVIALAQKRAVGHRGGIKDGLMSPAQVARRLGVPEWRVREYCDQGLLAYKRVPRPSREDRRLHPSVVAAFVPAAGDLIEAMPIPEVVRRSGRSRSFVEKEIDRGHLATVRTSTGDPRVLPAAFDAWIKSVPRTRVAAAVPATGAGVINGECGRMSVSAAAAVLGLSAKQVRLLAASGVLDDHRGDGTGWRWFDAAAVHALAEARQAGQAAADT</sequence>